<dbReference type="PANTHER" id="PTHR22683">
    <property type="entry name" value="SPORULATION PROTEIN RELATED"/>
    <property type="match status" value="1"/>
</dbReference>
<dbReference type="Proteomes" id="UP000092482">
    <property type="component" value="Chromosome"/>
</dbReference>
<evidence type="ECO:0000256" key="4">
    <source>
        <dbReference type="SAM" id="Phobius"/>
    </source>
</evidence>
<feature type="binding site" evidence="3">
    <location>
        <begin position="1085"/>
        <end position="1092"/>
    </location>
    <ligand>
        <name>ATP</name>
        <dbReference type="ChEBI" id="CHEBI:30616"/>
    </ligand>
</feature>
<dbReference type="KEGG" id="serj:SGUI_1698"/>
<accession>A0A1B1NCF7</accession>
<dbReference type="CDD" id="cd01127">
    <property type="entry name" value="TrwB_TraG_TraD_VirD4"/>
    <property type="match status" value="1"/>
</dbReference>
<evidence type="ECO:0000259" key="5">
    <source>
        <dbReference type="PROSITE" id="PS50901"/>
    </source>
</evidence>
<keyword evidence="4" id="KW-1133">Transmembrane helix</keyword>
<gene>
    <name evidence="6" type="ORF">SGUI_1698</name>
</gene>
<keyword evidence="4" id="KW-0812">Transmembrane</keyword>
<dbReference type="OrthoDB" id="9807790at2"/>
<keyword evidence="4" id="KW-0472">Membrane</keyword>
<proteinExistence type="predicted"/>
<feature type="domain" description="FtsK" evidence="5">
    <location>
        <begin position="734"/>
        <end position="924"/>
    </location>
</feature>
<keyword evidence="2 3" id="KW-0067">ATP-binding</keyword>
<dbReference type="InterPro" id="IPR027417">
    <property type="entry name" value="P-loop_NTPase"/>
</dbReference>
<dbReference type="RefSeq" id="WP_066638830.1">
    <property type="nucleotide sequence ID" value="NZ_CP014989.1"/>
</dbReference>
<evidence type="ECO:0000256" key="2">
    <source>
        <dbReference type="ARBA" id="ARBA00022840"/>
    </source>
</evidence>
<reference evidence="6 7" key="1">
    <citation type="submission" date="2016-03" db="EMBL/GenBank/DDBJ databases">
        <title>Shallow-sea hydrothermal system.</title>
        <authorList>
            <person name="Tang K."/>
        </authorList>
    </citation>
    <scope>NUCLEOTIDE SEQUENCE [LARGE SCALE GENOMIC DNA]</scope>
    <source>
        <strain evidence="6 7">JLT9</strain>
    </source>
</reference>
<dbReference type="GO" id="GO:0005524">
    <property type="term" value="F:ATP binding"/>
    <property type="evidence" value="ECO:0007669"/>
    <property type="project" value="UniProtKB-UniRule"/>
</dbReference>
<dbReference type="STRING" id="1758689.SGUI_1698"/>
<feature type="transmembrane region" description="Helical" evidence="4">
    <location>
        <begin position="360"/>
        <end position="377"/>
    </location>
</feature>
<feature type="domain" description="FtsK" evidence="5">
    <location>
        <begin position="1067"/>
        <end position="1262"/>
    </location>
</feature>
<evidence type="ECO:0000313" key="6">
    <source>
        <dbReference type="EMBL" id="ANS79094.1"/>
    </source>
</evidence>
<sequence length="1563" mass="167462">MRLLITAIAAGEVARAGGSATPHDLVVDTEDDATVGDLAVALGRRLAAQQRTAPLAAVGAAAGSGGETAAPQLRVVRPEGEAGAGQLEVEPADPAQAPPLYVGDRRLDPGMPLADSPVRHGSVVGVGQPVGDLLAEPLGSVEVRISSGPGAGTVARLSTGDHVVGTSPHASVALPPVGLPEVCLTLRVLPDGSVQLDPEPELTGVLQQPIWRRRPLPGPIVLDADAEIQQREAGESTYSELPPGTRVISSDAPTPLLHVDREEVEPGQVWEPGQALVVGPCLLELTIPSAPDASLSLSPQGSTLDYNRPPRLLPAPRQTEFTLPHEPKRPLGQQIPWAFIFLPAVAGLAMYLITGRLYTLIFIALTPLMALSNWVTGRTQERKRYRSDFAEFTTRTRKVQQSALAGLADERSARRRDFADPGEILMTAIGPRRRLWERRRSDPDWLLARFGTADQVSSVTVKSNAREEHEGDLAWTAPDVPVTVSLLEAGVTGLAGPRRRDVGRWVLAQLAVLHSPVDLDMTLLTSSEGEADWHWARWLPHLRSDEGDPELAQVGVDEQTTARRIGELVTELERRIDMTDQGSFASKGVTFPPLLVVLDGSRRLRLLPGMVPLLQRGPSVGITFLCLDEDERLLPEECHAVVQADEPLMRVTVSEKWVTEGVRPDLVSAAWAERVARAVAPVRDVSAEDAAATIPTSSRLLDVLRLDPPTSPAVQERWVSVGRTTQAVIGEGTEGAFAIDMVKDGPHGLVAGTTGSGKSELLQTIIASLAVHNRPDEMTFVLVDYKGGAAFKDCNRLPHTVGMVTDLDGHLTGRALESLGAELRRREHQLAGADAKDIEDYLATKGPEDEPMPRLLIVIDEFAALVAELPDFVTGLVDIARRGRSLGVHLILATQRPAGVVSAEIKSNTNLRIALRVTDTNDSQDVIEAREAAQISKATPGRGYARLGHSSLIPFQSSRVGGRPRPEGRAADIELRGMPFAELGVAPPRPEVAEEDVTIPTDLAALVEACQQASSESGISAPPSPWLPALGDVVTLEQVLEQFPSATPDVDRLRLPLGLVDLPAEQRRDVAAYDLDTGAHLAIVGAARTGRSTALRAVAGAVARDLSPEDVHIFGVDCGNNALLPLMALPHVGAVVARDQTDRMDRLVTRLRALISDRQQQLAQAGFADVAEQRAGAAPGERLPYVLILFDRWEGFFQAYDALDGGKLVTAFQQILQEGAAVGVRMVVTGDRTLVSGRMGTLLDDKIMLRMTDKSDFSNIGMQTKKVPETMVEGRGFRAEGLREVQFALLADDPAGTAQVRALQELGKAATQRYAELPRSRRPFHVDVLPVRFTAEQAAELRTQEESQGITVPETSLAVAVGGDTLGLRHLDAVDHGPAVLVTGPRRSGRSSVLRQIAAEALRRSWQVAVVTPRKSPLRDLEGATGVHGPWDLTSDKDEVTEQLTALVEGEEPLVILVDDTELVGSDGWLAEALVAAMEKMRDSGKMLVGAGTAGDMQSHYRGPSAVLKKSGNGILLNPQSSADADLFGARLNRSAFGQSLPPGGGYLLVAGQPERVQVIWEG</sequence>
<dbReference type="SMART" id="SM00382">
    <property type="entry name" value="AAA"/>
    <property type="match status" value="3"/>
</dbReference>
<feature type="binding site" evidence="3">
    <location>
        <begin position="752"/>
        <end position="759"/>
    </location>
    <ligand>
        <name>ATP</name>
        <dbReference type="ChEBI" id="CHEBI:30616"/>
    </ligand>
</feature>
<dbReference type="Pfam" id="PF01580">
    <property type="entry name" value="FtsK_SpoIIIE"/>
    <property type="match status" value="2"/>
</dbReference>
<dbReference type="InterPro" id="IPR002543">
    <property type="entry name" value="FtsK_dom"/>
</dbReference>
<dbReference type="SUPFAM" id="SSF52540">
    <property type="entry name" value="P-loop containing nucleoside triphosphate hydrolases"/>
    <property type="match status" value="3"/>
</dbReference>
<keyword evidence="1 3" id="KW-0547">Nucleotide-binding</keyword>
<evidence type="ECO:0000313" key="7">
    <source>
        <dbReference type="Proteomes" id="UP000092482"/>
    </source>
</evidence>
<organism evidence="6 7">
    <name type="scientific">Serinicoccus hydrothermalis</name>
    <dbReference type="NCBI Taxonomy" id="1758689"/>
    <lineage>
        <taxon>Bacteria</taxon>
        <taxon>Bacillati</taxon>
        <taxon>Actinomycetota</taxon>
        <taxon>Actinomycetes</taxon>
        <taxon>Micrococcales</taxon>
        <taxon>Ornithinimicrobiaceae</taxon>
        <taxon>Serinicoccus</taxon>
    </lineage>
</organism>
<dbReference type="InterPro" id="IPR050206">
    <property type="entry name" value="FtsK/SpoIIIE/SftA"/>
</dbReference>
<dbReference type="PATRIC" id="fig|1758689.4.peg.1759"/>
<dbReference type="EMBL" id="CP014989">
    <property type="protein sequence ID" value="ANS79094.1"/>
    <property type="molecule type" value="Genomic_DNA"/>
</dbReference>
<feature type="transmembrane region" description="Helical" evidence="4">
    <location>
        <begin position="335"/>
        <end position="353"/>
    </location>
</feature>
<protein>
    <submittedName>
        <fullName evidence="6">FtsK/SpoIIIE family protein, putative EssC component of Type VII secretion system</fullName>
    </submittedName>
</protein>
<name>A0A1B1NCF7_9MICO</name>
<dbReference type="PANTHER" id="PTHR22683:SF1">
    <property type="entry name" value="TYPE VII SECRETION SYSTEM PROTEIN ESSC"/>
    <property type="match status" value="1"/>
</dbReference>
<dbReference type="InterPro" id="IPR003593">
    <property type="entry name" value="AAA+_ATPase"/>
</dbReference>
<evidence type="ECO:0000256" key="1">
    <source>
        <dbReference type="ARBA" id="ARBA00022741"/>
    </source>
</evidence>
<dbReference type="GO" id="GO:0003677">
    <property type="term" value="F:DNA binding"/>
    <property type="evidence" value="ECO:0007669"/>
    <property type="project" value="InterPro"/>
</dbReference>
<dbReference type="PROSITE" id="PS50901">
    <property type="entry name" value="FTSK"/>
    <property type="match status" value="2"/>
</dbReference>
<evidence type="ECO:0000256" key="3">
    <source>
        <dbReference type="PROSITE-ProRule" id="PRU00289"/>
    </source>
</evidence>
<keyword evidence="7" id="KW-1185">Reference proteome</keyword>
<dbReference type="Gene3D" id="3.40.50.300">
    <property type="entry name" value="P-loop containing nucleotide triphosphate hydrolases"/>
    <property type="match status" value="4"/>
</dbReference>